<dbReference type="GO" id="GO:0016791">
    <property type="term" value="F:phosphatase activity"/>
    <property type="evidence" value="ECO:0007669"/>
    <property type="project" value="TreeGrafter"/>
</dbReference>
<dbReference type="EMBL" id="FR824057">
    <property type="protein sequence ID" value="CCA15482.1"/>
    <property type="molecule type" value="Genomic_DNA"/>
</dbReference>
<dbReference type="InterPro" id="IPR050645">
    <property type="entry name" value="Histidine_acid_phosphatase"/>
</dbReference>
<dbReference type="InterPro" id="IPR029033">
    <property type="entry name" value="His_PPase_superfam"/>
</dbReference>
<proteinExistence type="inferred from homology"/>
<organism evidence="3">
    <name type="scientific">Albugo laibachii Nc14</name>
    <dbReference type="NCBI Taxonomy" id="890382"/>
    <lineage>
        <taxon>Eukaryota</taxon>
        <taxon>Sar</taxon>
        <taxon>Stramenopiles</taxon>
        <taxon>Oomycota</taxon>
        <taxon>Peronosporomycetes</taxon>
        <taxon>Albuginales</taxon>
        <taxon>Albuginaceae</taxon>
        <taxon>Albugo</taxon>
    </lineage>
</organism>
<protein>
    <submittedName>
        <fullName evidence="3">Uncharacterized protein AlNc14C12G1420</fullName>
    </submittedName>
</protein>
<name>F0W342_9STRA</name>
<dbReference type="InterPro" id="IPR000560">
    <property type="entry name" value="His_Pase_clade-2"/>
</dbReference>
<evidence type="ECO:0000313" key="3">
    <source>
        <dbReference type="EMBL" id="CCA15482.1"/>
    </source>
</evidence>
<reference evidence="3" key="2">
    <citation type="submission" date="2011-02" db="EMBL/GenBank/DDBJ databases">
        <authorList>
            <person name="MacLean D."/>
        </authorList>
    </citation>
    <scope>NUCLEOTIDE SEQUENCE</scope>
</reference>
<reference evidence="3" key="1">
    <citation type="journal article" date="2011" name="PLoS Biol.">
        <title>Gene gain and loss during evolution of obligate parasitism in the white rust pathogen of Arabidopsis thaliana.</title>
        <authorList>
            <person name="Kemen E."/>
            <person name="Gardiner A."/>
            <person name="Schultz-Larsen T."/>
            <person name="Kemen A.C."/>
            <person name="Balmuth A.L."/>
            <person name="Robert-Seilaniantz A."/>
            <person name="Bailey K."/>
            <person name="Holub E."/>
            <person name="Studholme D.J."/>
            <person name="Maclean D."/>
            <person name="Jones J.D."/>
        </authorList>
    </citation>
    <scope>NUCLEOTIDE SEQUENCE</scope>
</reference>
<dbReference type="Pfam" id="PF00328">
    <property type="entry name" value="His_Phos_2"/>
    <property type="match status" value="1"/>
</dbReference>
<evidence type="ECO:0000256" key="1">
    <source>
        <dbReference type="ARBA" id="ARBA00005375"/>
    </source>
</evidence>
<gene>
    <name evidence="3" type="primary">AlNc14C12G1420</name>
    <name evidence="3" type="ORF">ALNC14_016250</name>
</gene>
<evidence type="ECO:0000256" key="2">
    <source>
        <dbReference type="ARBA" id="ARBA00022801"/>
    </source>
</evidence>
<dbReference type="Gene3D" id="3.40.50.1240">
    <property type="entry name" value="Phosphoglycerate mutase-like"/>
    <property type="match status" value="1"/>
</dbReference>
<comment type="similarity">
    <text evidence="1">Belongs to the histidine acid phosphatase family.</text>
</comment>
<dbReference type="CDD" id="cd07061">
    <property type="entry name" value="HP_HAP_like"/>
    <property type="match status" value="1"/>
</dbReference>
<dbReference type="PANTHER" id="PTHR11567:SF110">
    <property type="entry name" value="2-PHOSPHOXYLOSE PHOSPHATASE 1"/>
    <property type="match status" value="1"/>
</dbReference>
<dbReference type="AlphaFoldDB" id="F0W342"/>
<dbReference type="PANTHER" id="PTHR11567">
    <property type="entry name" value="ACID PHOSPHATASE-RELATED"/>
    <property type="match status" value="1"/>
</dbReference>
<keyword evidence="2" id="KW-0378">Hydrolase</keyword>
<dbReference type="SUPFAM" id="SSF53254">
    <property type="entry name" value="Phosphoglycerate mutase-like"/>
    <property type="match status" value="1"/>
</dbReference>
<accession>F0W342</accession>
<sequence length="382" mass="43851">MRYRLRQVQIAHRHGDRTPLWNAFAGSKAEERIETERWMKKVPSHTKLSDLCSKYVTVSELPKIAPNRLFCDTFGRLTSIGMQQLMDRGAQLRHSLFQHDADGTFFSQLEPENVLIYANSHERTQLSAKALLLGLLHVEKKLFPLHINLLPSEQDFLNRYAVHSELVEMKAAMEKTDLKLRTREAEMQCVREKLCDSLPIFSHKKHKFVWMIAADYCTCRISHELPLISGIEDIHRETIEHLSFRFQRFYSDPAILYLVAGGIMERIHTHILQAVNRSDGLNAHLVAFSGHDVTLLAILNFLGASVVREKSWWPEYGTAIAFQVVESEDGECFVRLEMNGELIQLNNGSPAFMPVEAFCSMIKDRMISIKLQAGISHELYSE</sequence>
<dbReference type="HOGENOM" id="CLU_062344_0_0_1"/>